<name>A0A5M9MRI4_9EURO</name>
<dbReference type="Proteomes" id="UP000324241">
    <property type="component" value="Unassembled WGS sequence"/>
</dbReference>
<feature type="binding site" evidence="8">
    <location>
        <position position="225"/>
    </location>
    <ligand>
        <name>Zn(2+)</name>
        <dbReference type="ChEBI" id="CHEBI:29105"/>
        <note>catalytic</note>
    </ligand>
</feature>
<gene>
    <name evidence="10" type="ORF">ATNIH1004_004411</name>
</gene>
<reference evidence="10 11" key="1">
    <citation type="submission" date="2019-08" db="EMBL/GenBank/DDBJ databases">
        <title>The genome sequence of a newly discovered highly antifungal drug resistant Aspergillus species, Aspergillus tanneri NIH 1004.</title>
        <authorList>
            <person name="Mounaud S."/>
            <person name="Singh I."/>
            <person name="Joardar V."/>
            <person name="Pakala S."/>
            <person name="Pakala S."/>
            <person name="Venepally P."/>
            <person name="Chung J.K."/>
            <person name="Losada L."/>
            <person name="Nierman W.C."/>
        </authorList>
    </citation>
    <scope>NUCLEOTIDE SEQUENCE [LARGE SCALE GENOMIC DNA]</scope>
    <source>
        <strain evidence="10 11">NIH1004</strain>
    </source>
</reference>
<dbReference type="GO" id="GO:0046513">
    <property type="term" value="P:ceramide biosynthetic process"/>
    <property type="evidence" value="ECO:0007669"/>
    <property type="project" value="TreeGrafter"/>
</dbReference>
<keyword evidence="6 9" id="KW-0472">Membrane</keyword>
<evidence type="ECO:0000256" key="3">
    <source>
        <dbReference type="ARBA" id="ARBA00022692"/>
    </source>
</evidence>
<protein>
    <recommendedName>
        <fullName evidence="12">Alkaline ceramidase 3</fullName>
    </recommendedName>
</protein>
<feature type="transmembrane region" description="Helical" evidence="9">
    <location>
        <begin position="118"/>
        <end position="134"/>
    </location>
</feature>
<comment type="caution">
    <text evidence="10">The sequence shown here is derived from an EMBL/GenBank/DDBJ whole genome shotgun (WGS) entry which is preliminary data.</text>
</comment>
<dbReference type="EMBL" id="QUQM01000003">
    <property type="protein sequence ID" value="KAA8648526.1"/>
    <property type="molecule type" value="Genomic_DNA"/>
</dbReference>
<dbReference type="AlphaFoldDB" id="A0A5M9MRI4"/>
<organism evidence="10 11">
    <name type="scientific">Aspergillus tanneri</name>
    <dbReference type="NCBI Taxonomy" id="1220188"/>
    <lineage>
        <taxon>Eukaryota</taxon>
        <taxon>Fungi</taxon>
        <taxon>Dikarya</taxon>
        <taxon>Ascomycota</taxon>
        <taxon>Pezizomycotina</taxon>
        <taxon>Eurotiomycetes</taxon>
        <taxon>Eurotiomycetidae</taxon>
        <taxon>Eurotiales</taxon>
        <taxon>Aspergillaceae</taxon>
        <taxon>Aspergillus</taxon>
        <taxon>Aspergillus subgen. Circumdati</taxon>
    </lineage>
</organism>
<evidence type="ECO:0000256" key="7">
    <source>
        <dbReference type="PIRSR" id="PIRSR608901-1"/>
    </source>
</evidence>
<dbReference type="RefSeq" id="XP_033427887.1">
    <property type="nucleotide sequence ID" value="XM_033569081.1"/>
</dbReference>
<evidence type="ECO:0000256" key="8">
    <source>
        <dbReference type="PIRSR" id="PIRSR608901-2"/>
    </source>
</evidence>
<dbReference type="GO" id="GO:0046872">
    <property type="term" value="F:metal ion binding"/>
    <property type="evidence" value="ECO:0007669"/>
    <property type="project" value="UniProtKB-KW"/>
</dbReference>
<dbReference type="VEuPathDB" id="FungiDB:EYZ11_008813"/>
<keyword evidence="4" id="KW-0378">Hydrolase</keyword>
<dbReference type="PANTHER" id="PTHR46187:SF1">
    <property type="entry name" value="ALKALINE PHYTOCERAMIDASE"/>
    <property type="match status" value="1"/>
</dbReference>
<dbReference type="GO" id="GO:0016811">
    <property type="term" value="F:hydrolase activity, acting on carbon-nitrogen (but not peptide) bonds, in linear amides"/>
    <property type="evidence" value="ECO:0007669"/>
    <property type="project" value="InterPro"/>
</dbReference>
<keyword evidence="8" id="KW-0862">Zinc</keyword>
<evidence type="ECO:0000256" key="9">
    <source>
        <dbReference type="SAM" id="Phobius"/>
    </source>
</evidence>
<evidence type="ECO:0008006" key="12">
    <source>
        <dbReference type="Google" id="ProtNLM"/>
    </source>
</evidence>
<evidence type="ECO:0000313" key="10">
    <source>
        <dbReference type="EMBL" id="KAA8648526.1"/>
    </source>
</evidence>
<dbReference type="OrthoDB" id="187171at2759"/>
<evidence type="ECO:0000256" key="1">
    <source>
        <dbReference type="ARBA" id="ARBA00004141"/>
    </source>
</evidence>
<dbReference type="InterPro" id="IPR008901">
    <property type="entry name" value="ACER"/>
</dbReference>
<dbReference type="PANTHER" id="PTHR46187">
    <property type="entry name" value="ALKALINE CERAMIDASE 3"/>
    <property type="match status" value="1"/>
</dbReference>
<keyword evidence="5 9" id="KW-1133">Transmembrane helix</keyword>
<feature type="transmembrane region" description="Helical" evidence="9">
    <location>
        <begin position="222"/>
        <end position="243"/>
    </location>
</feature>
<dbReference type="GO" id="GO:0005789">
    <property type="term" value="C:endoplasmic reticulum membrane"/>
    <property type="evidence" value="ECO:0007669"/>
    <property type="project" value="TreeGrafter"/>
</dbReference>
<keyword evidence="7" id="KW-0106">Calcium</keyword>
<sequence length="276" mass="31222">MDPSTLTPFWGPQTSYLNFCEEDYVVTRYIAEFINTLSSFVFIVYGIYGLLKLRQKQQASSRSISYFGLIGVGVCSAGYHMTLKYHTQMSDELSMHLLTTPLLYRILTFQANPQHTRVVRIIIPLLFATVMVVHMAMDEFLLHAVSFGLGVCLIASRTLRTIRQQITDPVVRKNIQNVAIFGSLSFVFGYFVWLIDQWACQTLANIRHSVGLPLAFLLELHGWWHVFTAFGGYIAVAVVDLITSGEVRKDSTEHLAWPIPVVARFMGTATTLMKLD</sequence>
<feature type="binding site" evidence="7">
    <location>
        <position position="32"/>
    </location>
    <ligand>
        <name>Ca(2+)</name>
        <dbReference type="ChEBI" id="CHEBI:29108"/>
    </ligand>
</feature>
<feature type="transmembrane region" description="Helical" evidence="9">
    <location>
        <begin position="33"/>
        <end position="51"/>
    </location>
</feature>
<evidence type="ECO:0000313" key="11">
    <source>
        <dbReference type="Proteomes" id="UP000324241"/>
    </source>
</evidence>
<feature type="transmembrane region" description="Helical" evidence="9">
    <location>
        <begin position="140"/>
        <end position="156"/>
    </location>
</feature>
<feature type="binding site" evidence="7">
    <location>
        <position position="21"/>
    </location>
    <ligand>
        <name>Ca(2+)</name>
        <dbReference type="ChEBI" id="CHEBI:29108"/>
    </ligand>
</feature>
<dbReference type="Pfam" id="PF05875">
    <property type="entry name" value="Ceramidase"/>
    <property type="match status" value="1"/>
</dbReference>
<feature type="transmembrane region" description="Helical" evidence="9">
    <location>
        <begin position="177"/>
        <end position="195"/>
    </location>
</feature>
<comment type="subcellular location">
    <subcellularLocation>
        <location evidence="1">Membrane</location>
        <topology evidence="1">Multi-pass membrane protein</topology>
    </subcellularLocation>
</comment>
<feature type="binding site" evidence="8">
    <location>
        <position position="80"/>
    </location>
    <ligand>
        <name>Zn(2+)</name>
        <dbReference type="ChEBI" id="CHEBI:29105"/>
        <note>catalytic</note>
    </ligand>
</feature>
<proteinExistence type="inferred from homology"/>
<feature type="transmembrane region" description="Helical" evidence="9">
    <location>
        <begin position="93"/>
        <end position="111"/>
    </location>
</feature>
<accession>A0A5M9MRI4</accession>
<feature type="binding site" evidence="8">
    <location>
        <position position="221"/>
    </location>
    <ligand>
        <name>Zn(2+)</name>
        <dbReference type="ChEBI" id="CHEBI:29105"/>
        <note>catalytic</note>
    </ligand>
</feature>
<keyword evidence="3 9" id="KW-0812">Transmembrane</keyword>
<evidence type="ECO:0000256" key="2">
    <source>
        <dbReference type="ARBA" id="ARBA00009780"/>
    </source>
</evidence>
<comment type="cofactor">
    <cofactor evidence="8">
        <name>Zn(2+)</name>
        <dbReference type="ChEBI" id="CHEBI:29105"/>
    </cofactor>
</comment>
<comment type="similarity">
    <text evidence="2">Belongs to the alkaline ceramidase family.</text>
</comment>
<dbReference type="GeneID" id="54327113"/>
<keyword evidence="7" id="KW-0479">Metal-binding</keyword>
<feature type="transmembrane region" description="Helical" evidence="9">
    <location>
        <begin position="63"/>
        <end position="81"/>
    </location>
</feature>
<evidence type="ECO:0000256" key="5">
    <source>
        <dbReference type="ARBA" id="ARBA00022989"/>
    </source>
</evidence>
<evidence type="ECO:0000256" key="4">
    <source>
        <dbReference type="ARBA" id="ARBA00022801"/>
    </source>
</evidence>
<dbReference type="GO" id="GO:0046514">
    <property type="term" value="P:ceramide catabolic process"/>
    <property type="evidence" value="ECO:0007669"/>
    <property type="project" value="TreeGrafter"/>
</dbReference>
<evidence type="ECO:0000256" key="6">
    <source>
        <dbReference type="ARBA" id="ARBA00023136"/>
    </source>
</evidence>